<feature type="domain" description="Glycosyl transferase family 1" evidence="1">
    <location>
        <begin position="205"/>
        <end position="372"/>
    </location>
</feature>
<name>A0A840EU94_9FLAO</name>
<organism evidence="3 4">
    <name type="scientific">Mesonia hippocampi</name>
    <dbReference type="NCBI Taxonomy" id="1628250"/>
    <lineage>
        <taxon>Bacteria</taxon>
        <taxon>Pseudomonadati</taxon>
        <taxon>Bacteroidota</taxon>
        <taxon>Flavobacteriia</taxon>
        <taxon>Flavobacteriales</taxon>
        <taxon>Flavobacteriaceae</taxon>
        <taxon>Mesonia</taxon>
    </lineage>
</organism>
<dbReference type="InterPro" id="IPR001296">
    <property type="entry name" value="Glyco_trans_1"/>
</dbReference>
<dbReference type="CDD" id="cd03794">
    <property type="entry name" value="GT4_WbuB-like"/>
    <property type="match status" value="1"/>
</dbReference>
<dbReference type="Pfam" id="PF13579">
    <property type="entry name" value="Glyco_trans_4_4"/>
    <property type="match status" value="1"/>
</dbReference>
<dbReference type="AlphaFoldDB" id="A0A840EU94"/>
<proteinExistence type="predicted"/>
<dbReference type="Proteomes" id="UP000553034">
    <property type="component" value="Unassembled WGS sequence"/>
</dbReference>
<dbReference type="EMBL" id="JACIFO010000017">
    <property type="protein sequence ID" value="MBB4120083.1"/>
    <property type="molecule type" value="Genomic_DNA"/>
</dbReference>
<dbReference type="InterPro" id="IPR028098">
    <property type="entry name" value="Glyco_trans_4-like_N"/>
</dbReference>
<protein>
    <submittedName>
        <fullName evidence="3">Glycosyltransferase involved in cell wall biosynthesis</fullName>
    </submittedName>
</protein>
<dbReference type="GO" id="GO:0016757">
    <property type="term" value="F:glycosyltransferase activity"/>
    <property type="evidence" value="ECO:0007669"/>
    <property type="project" value="InterPro"/>
</dbReference>
<evidence type="ECO:0000313" key="3">
    <source>
        <dbReference type="EMBL" id="MBB4120083.1"/>
    </source>
</evidence>
<reference evidence="3 4" key="1">
    <citation type="submission" date="2020-08" db="EMBL/GenBank/DDBJ databases">
        <title>Genomic Encyclopedia of Type Strains, Phase IV (KMG-IV): sequencing the most valuable type-strain genomes for metagenomic binning, comparative biology and taxonomic classification.</title>
        <authorList>
            <person name="Goeker M."/>
        </authorList>
    </citation>
    <scope>NUCLEOTIDE SEQUENCE [LARGE SCALE GENOMIC DNA]</scope>
    <source>
        <strain evidence="3 4">DSM 29568</strain>
    </source>
</reference>
<evidence type="ECO:0000313" key="4">
    <source>
        <dbReference type="Proteomes" id="UP000553034"/>
    </source>
</evidence>
<sequence length="395" mass="44430">MHILYIHQYFKIPSEPGGTRSYWVAKRFIEEGHKVTMLTTSSSIQEKIVHKTIDGIEVIYLKVPYNQNMSIMARVKSFINFMIKSTRLALKVKNVDLALATSTPLTVGFPALVLKKLRKIPFIFEVRDLWPEVPIQMGGLNNKLLQKLAVNFEKSIYKNAKHIVALSPGMAAGVLKYEPQEKVSMIPNMAKIDAFWPREKNKQLQTELGLRTDSFKLIHFGALGLANGAMSIIRGAEELKEDTSIEFIFIGGGSTEEELKNYCQKHQLKQVHFLGRFPMEETSEIVNFCDVSMVSFKDLPILYTNSPNKLFDSLSAGKPIIVNSAGWTKEMVEKHNCGVYVNPHQPTALAQAIKSLQVDDTLKNEMAKNARKLAETTYDKSILCDQYASLIAAGN</sequence>
<accession>A0A840EU94</accession>
<evidence type="ECO:0000259" key="1">
    <source>
        <dbReference type="Pfam" id="PF00534"/>
    </source>
</evidence>
<dbReference type="PANTHER" id="PTHR12526:SF638">
    <property type="entry name" value="SPORE COAT PROTEIN SA"/>
    <property type="match status" value="1"/>
</dbReference>
<keyword evidence="3" id="KW-0808">Transferase</keyword>
<dbReference type="Gene3D" id="3.40.50.2000">
    <property type="entry name" value="Glycogen Phosphorylase B"/>
    <property type="match status" value="2"/>
</dbReference>
<feature type="domain" description="Glycosyltransferase subfamily 4-like N-terminal" evidence="2">
    <location>
        <begin position="18"/>
        <end position="188"/>
    </location>
</feature>
<dbReference type="RefSeq" id="WP_183478417.1">
    <property type="nucleotide sequence ID" value="NZ_JACIFO010000017.1"/>
</dbReference>
<evidence type="ECO:0000259" key="2">
    <source>
        <dbReference type="Pfam" id="PF13579"/>
    </source>
</evidence>
<comment type="caution">
    <text evidence="3">The sequence shown here is derived from an EMBL/GenBank/DDBJ whole genome shotgun (WGS) entry which is preliminary data.</text>
</comment>
<dbReference type="Pfam" id="PF00534">
    <property type="entry name" value="Glycos_transf_1"/>
    <property type="match status" value="1"/>
</dbReference>
<dbReference type="PANTHER" id="PTHR12526">
    <property type="entry name" value="GLYCOSYLTRANSFERASE"/>
    <property type="match status" value="1"/>
</dbReference>
<dbReference type="SUPFAM" id="SSF53756">
    <property type="entry name" value="UDP-Glycosyltransferase/glycogen phosphorylase"/>
    <property type="match status" value="1"/>
</dbReference>
<gene>
    <name evidence="3" type="ORF">GGR32_002395</name>
</gene>
<keyword evidence="4" id="KW-1185">Reference proteome</keyword>